<gene>
    <name evidence="2" type="ordered locus">Isop_0666</name>
</gene>
<name>E8R0S3_ISOPI</name>
<dbReference type="STRING" id="575540.Isop_0666"/>
<evidence type="ECO:0000313" key="2">
    <source>
        <dbReference type="EMBL" id="ADV61258.1"/>
    </source>
</evidence>
<dbReference type="HOGENOM" id="CLU_452545_0_0_0"/>
<evidence type="ECO:0008006" key="4">
    <source>
        <dbReference type="Google" id="ProtNLM"/>
    </source>
</evidence>
<dbReference type="EMBL" id="CP002353">
    <property type="protein sequence ID" value="ADV61258.1"/>
    <property type="molecule type" value="Genomic_DNA"/>
</dbReference>
<accession>E8R0S3</accession>
<dbReference type="KEGG" id="ipa:Isop_0666"/>
<feature type="transmembrane region" description="Helical" evidence="1">
    <location>
        <begin position="201"/>
        <end position="220"/>
    </location>
</feature>
<feature type="transmembrane region" description="Helical" evidence="1">
    <location>
        <begin position="79"/>
        <end position="101"/>
    </location>
</feature>
<evidence type="ECO:0000313" key="3">
    <source>
        <dbReference type="Proteomes" id="UP000008631"/>
    </source>
</evidence>
<reference key="1">
    <citation type="submission" date="2010-11" db="EMBL/GenBank/DDBJ databases">
        <title>The complete sequence of chromosome of Isophaera pallida ATCC 43644.</title>
        <authorList>
            <consortium name="US DOE Joint Genome Institute (JGI-PGF)"/>
            <person name="Lucas S."/>
            <person name="Copeland A."/>
            <person name="Lapidus A."/>
            <person name="Bruce D."/>
            <person name="Goodwin L."/>
            <person name="Pitluck S."/>
            <person name="Kyrpides N."/>
            <person name="Mavromatis K."/>
            <person name="Pagani I."/>
            <person name="Ivanova N."/>
            <person name="Saunders E."/>
            <person name="Brettin T."/>
            <person name="Detter J.C."/>
            <person name="Han C."/>
            <person name="Tapia R."/>
            <person name="Land M."/>
            <person name="Hauser L."/>
            <person name="Markowitz V."/>
            <person name="Cheng J.-F."/>
            <person name="Hugenholtz P."/>
            <person name="Woyke T."/>
            <person name="Wu D."/>
            <person name="Eisen J.A."/>
        </authorList>
    </citation>
    <scope>NUCLEOTIDE SEQUENCE</scope>
    <source>
        <strain>ATCC 43644</strain>
    </source>
</reference>
<keyword evidence="3" id="KW-1185">Reference proteome</keyword>
<keyword evidence="1" id="KW-0472">Membrane</keyword>
<proteinExistence type="predicted"/>
<feature type="transmembrane region" description="Helical" evidence="1">
    <location>
        <begin position="387"/>
        <end position="407"/>
    </location>
</feature>
<feature type="transmembrane region" description="Helical" evidence="1">
    <location>
        <begin position="305"/>
        <end position="322"/>
    </location>
</feature>
<organism evidence="2 3">
    <name type="scientific">Isosphaera pallida (strain ATCC 43644 / DSM 9630 / IS1B)</name>
    <dbReference type="NCBI Taxonomy" id="575540"/>
    <lineage>
        <taxon>Bacteria</taxon>
        <taxon>Pseudomonadati</taxon>
        <taxon>Planctomycetota</taxon>
        <taxon>Planctomycetia</taxon>
        <taxon>Isosphaerales</taxon>
        <taxon>Isosphaeraceae</taxon>
        <taxon>Isosphaera</taxon>
    </lineage>
</organism>
<feature type="transmembrane region" description="Helical" evidence="1">
    <location>
        <begin position="171"/>
        <end position="194"/>
    </location>
</feature>
<evidence type="ECO:0000256" key="1">
    <source>
        <dbReference type="SAM" id="Phobius"/>
    </source>
</evidence>
<dbReference type="AlphaFoldDB" id="E8R0S3"/>
<dbReference type="Proteomes" id="UP000008631">
    <property type="component" value="Chromosome"/>
</dbReference>
<sequence length="603" mass="64432">MAEETGMESGMETGSSASSVTVPVVGSSAASWPSVSASSMETLAVDSRSSGSSATVRVGSGTFQVVSRKPRRPMTSRDLLVTLPLALAALVLIVLHAMLLFDPNDTHHLETPLALALARQVIDGPETLYGPYPAGRPWVIIHPPLYYRMCLPTLWGLTNGLGLPPEQAAMVAGRSLSALALVVVVILTATLARLDGASNRAGLWAGLILLGTALTMSYPVTTRPDLLGVALQTLGLTLTLNGLKRAARTKTMPEVAQPGEGWVVAGFVSFGLAVCVKQHDVVLGGVGLAATLFGVGMKWLRWQTFAAALALGLAIPAGYLFAENQIAQGRLVEALLTVPGEMRVIHPVEPAMVWELLKETLRRLAGPLLVAAAIVLVRPQAWARGRWLDLVLAVALLGEAGATLGLYTLSSGAWLNYALQASVLLAVLVGRALDRALVPNPASLKEIPSPSQAQADLWRWGVVGLAGLVMAADNFKLARHEWTFRRAEAQQIEAALNPAGVLIRSAEERYFTHAPQYNRQLGRITLAHDEWLYQGFEALALAEPRTLWLKEALTKGGVKRVFTPDDSSGVPGLGNESLSRLGYRRIGRFGRFVVWDRPDPPGG</sequence>
<protein>
    <recommendedName>
        <fullName evidence="4">Glycosyltransferase RgtA/B/C/D-like domain-containing protein</fullName>
    </recommendedName>
</protein>
<dbReference type="InParanoid" id="E8R0S3"/>
<reference evidence="2 3" key="2">
    <citation type="journal article" date="2011" name="Stand. Genomic Sci.">
        <title>Complete genome sequence of Isosphaera pallida type strain (IS1B).</title>
        <authorList>
            <consortium name="US DOE Joint Genome Institute (JGI-PGF)"/>
            <person name="Goker M."/>
            <person name="Cleland D."/>
            <person name="Saunders E."/>
            <person name="Lapidus A."/>
            <person name="Nolan M."/>
            <person name="Lucas S."/>
            <person name="Hammon N."/>
            <person name="Deshpande S."/>
            <person name="Cheng J.F."/>
            <person name="Tapia R."/>
            <person name="Han C."/>
            <person name="Goodwin L."/>
            <person name="Pitluck S."/>
            <person name="Liolios K."/>
            <person name="Pagani I."/>
            <person name="Ivanova N."/>
            <person name="Mavromatis K."/>
            <person name="Pati A."/>
            <person name="Chen A."/>
            <person name="Palaniappan K."/>
            <person name="Land M."/>
            <person name="Hauser L."/>
            <person name="Chang Y.J."/>
            <person name="Jeffries C.D."/>
            <person name="Detter J.C."/>
            <person name="Beck B."/>
            <person name="Woyke T."/>
            <person name="Bristow J."/>
            <person name="Eisen J.A."/>
            <person name="Markowitz V."/>
            <person name="Hugenholtz P."/>
            <person name="Kyrpides N.C."/>
            <person name="Klenk H.P."/>
        </authorList>
    </citation>
    <scope>NUCLEOTIDE SEQUENCE [LARGE SCALE GENOMIC DNA]</scope>
    <source>
        <strain evidence="3">ATCC 43644 / DSM 9630 / IS1B</strain>
    </source>
</reference>
<keyword evidence="1" id="KW-1133">Transmembrane helix</keyword>
<dbReference type="RefSeq" id="WP_013563547.1">
    <property type="nucleotide sequence ID" value="NC_014962.1"/>
</dbReference>
<keyword evidence="1" id="KW-0812">Transmembrane</keyword>